<accession>A0A371XFJ5</accession>
<name>A0A371XFJ5_9HYPH</name>
<evidence type="ECO:0000313" key="1">
    <source>
        <dbReference type="EMBL" id="RFC67999.1"/>
    </source>
</evidence>
<comment type="caution">
    <text evidence="1">The sequence shown here is derived from an EMBL/GenBank/DDBJ whole genome shotgun (WGS) entry which is preliminary data.</text>
</comment>
<evidence type="ECO:0000313" key="2">
    <source>
        <dbReference type="Proteomes" id="UP000262379"/>
    </source>
</evidence>
<protein>
    <submittedName>
        <fullName evidence="1">Uncharacterized protein</fullName>
    </submittedName>
</protein>
<reference evidence="2" key="1">
    <citation type="submission" date="2018-08" db="EMBL/GenBank/DDBJ databases">
        <authorList>
            <person name="Im W.T."/>
        </authorList>
    </citation>
    <scope>NUCLEOTIDE SEQUENCE [LARGE SCALE GENOMIC DNA]</scope>
    <source>
        <strain evidence="2">LA-28</strain>
    </source>
</reference>
<keyword evidence="2" id="KW-1185">Reference proteome</keyword>
<dbReference type="AlphaFoldDB" id="A0A371XFJ5"/>
<sequence length="106" mass="11480">MEHIAALLLIVGCSGNLDHCKEIPAPGPVIYETMEDCAADLPQARDDTRKLSARMFSQCVYVDPAMEEEDAELVWDITPDGRLKASVIAGGTTVASVSESTNSRRQ</sequence>
<dbReference type="Proteomes" id="UP000262379">
    <property type="component" value="Unassembled WGS sequence"/>
</dbReference>
<gene>
    <name evidence="1" type="ORF">DY251_09845</name>
</gene>
<dbReference type="EMBL" id="QURN01000006">
    <property type="protein sequence ID" value="RFC67999.1"/>
    <property type="molecule type" value="Genomic_DNA"/>
</dbReference>
<organism evidence="1 2">
    <name type="scientific">Mesorhizobium denitrificans</name>
    <dbReference type="NCBI Taxonomy" id="2294114"/>
    <lineage>
        <taxon>Bacteria</taxon>
        <taxon>Pseudomonadati</taxon>
        <taxon>Pseudomonadota</taxon>
        <taxon>Alphaproteobacteria</taxon>
        <taxon>Hyphomicrobiales</taxon>
        <taxon>Phyllobacteriaceae</taxon>
        <taxon>Mesorhizobium</taxon>
    </lineage>
</organism>
<proteinExistence type="predicted"/>